<gene>
    <name evidence="1" type="ORF">BaRGS_00001049</name>
</gene>
<accession>A0ABD0M6S0</accession>
<keyword evidence="2" id="KW-1185">Reference proteome</keyword>
<organism evidence="1 2">
    <name type="scientific">Batillaria attramentaria</name>
    <dbReference type="NCBI Taxonomy" id="370345"/>
    <lineage>
        <taxon>Eukaryota</taxon>
        <taxon>Metazoa</taxon>
        <taxon>Spiralia</taxon>
        <taxon>Lophotrochozoa</taxon>
        <taxon>Mollusca</taxon>
        <taxon>Gastropoda</taxon>
        <taxon>Caenogastropoda</taxon>
        <taxon>Sorbeoconcha</taxon>
        <taxon>Cerithioidea</taxon>
        <taxon>Batillariidae</taxon>
        <taxon>Batillaria</taxon>
    </lineage>
</organism>
<protein>
    <submittedName>
        <fullName evidence="1">Uncharacterized protein</fullName>
    </submittedName>
</protein>
<evidence type="ECO:0000313" key="1">
    <source>
        <dbReference type="EMBL" id="KAK7507114.1"/>
    </source>
</evidence>
<dbReference type="EMBL" id="JACVVK020000004">
    <property type="protein sequence ID" value="KAK7507114.1"/>
    <property type="molecule type" value="Genomic_DNA"/>
</dbReference>
<dbReference type="AlphaFoldDB" id="A0ABD0M6S0"/>
<proteinExistence type="predicted"/>
<comment type="caution">
    <text evidence="1">The sequence shown here is derived from an EMBL/GenBank/DDBJ whole genome shotgun (WGS) entry which is preliminary data.</text>
</comment>
<sequence length="109" mass="12047">MASFGACADYSRGLNLIQSEHLYISTSPAFRYSFCLPPFSLLLRTSVLYSDNTCFCIASPDGRQRATQCRSAEPQPHLSTLQQFVCDKQDSVVTMAVRTAVQVGAMSRQ</sequence>
<dbReference type="Proteomes" id="UP001519460">
    <property type="component" value="Unassembled WGS sequence"/>
</dbReference>
<evidence type="ECO:0000313" key="2">
    <source>
        <dbReference type="Proteomes" id="UP001519460"/>
    </source>
</evidence>
<name>A0ABD0M6S0_9CAEN</name>
<reference evidence="1 2" key="1">
    <citation type="journal article" date="2023" name="Sci. Data">
        <title>Genome assembly of the Korean intertidal mud-creeper Batillaria attramentaria.</title>
        <authorList>
            <person name="Patra A.K."/>
            <person name="Ho P.T."/>
            <person name="Jun S."/>
            <person name="Lee S.J."/>
            <person name="Kim Y."/>
            <person name="Won Y.J."/>
        </authorList>
    </citation>
    <scope>NUCLEOTIDE SEQUENCE [LARGE SCALE GENOMIC DNA]</scope>
    <source>
        <strain evidence="1">Wonlab-2016</strain>
    </source>
</reference>